<dbReference type="PANTHER" id="PTHR12763">
    <property type="match status" value="1"/>
</dbReference>
<dbReference type="CDD" id="cd06257">
    <property type="entry name" value="DnaJ"/>
    <property type="match status" value="1"/>
</dbReference>
<reference evidence="9 10" key="1">
    <citation type="submission" date="2016-03" db="EMBL/GenBank/DDBJ databases">
        <authorList>
            <person name="Ploux O."/>
        </authorList>
    </citation>
    <scope>NUCLEOTIDE SEQUENCE [LARGE SCALE GENOMIC DNA]</scope>
    <source>
        <strain evidence="9 10">R-45378</strain>
    </source>
</reference>
<comment type="similarity">
    <text evidence="6">Belongs to the TIM14 family.</text>
</comment>
<evidence type="ECO:0000256" key="5">
    <source>
        <dbReference type="ARBA" id="ARBA00023186"/>
    </source>
</evidence>
<dbReference type="SUPFAM" id="SSF46565">
    <property type="entry name" value="Chaperone J-domain"/>
    <property type="match status" value="1"/>
</dbReference>
<dbReference type="PROSITE" id="PS50076">
    <property type="entry name" value="DNAJ_2"/>
    <property type="match status" value="1"/>
</dbReference>
<dbReference type="PANTHER" id="PTHR12763:SF28">
    <property type="entry name" value="GEO10507P1-RELATED"/>
    <property type="match status" value="1"/>
</dbReference>
<name>A0A177NBX6_9GAMM</name>
<accession>A0A177NBX6</accession>
<dbReference type="Proteomes" id="UP000077857">
    <property type="component" value="Unassembled WGS sequence"/>
</dbReference>
<keyword evidence="4 7" id="KW-0472">Membrane</keyword>
<evidence type="ECO:0000256" key="1">
    <source>
        <dbReference type="ARBA" id="ARBA00004167"/>
    </source>
</evidence>
<proteinExistence type="inferred from homology"/>
<protein>
    <submittedName>
        <fullName evidence="9">Molecular chaperone DnaJ</fullName>
    </submittedName>
</protein>
<dbReference type="InterPro" id="IPR001623">
    <property type="entry name" value="DnaJ_domain"/>
</dbReference>
<evidence type="ECO:0000313" key="10">
    <source>
        <dbReference type="Proteomes" id="UP000077857"/>
    </source>
</evidence>
<keyword evidence="3 7" id="KW-1133">Transmembrane helix</keyword>
<evidence type="ECO:0000256" key="6">
    <source>
        <dbReference type="ARBA" id="ARBA00038105"/>
    </source>
</evidence>
<keyword evidence="2 7" id="KW-0812">Transmembrane</keyword>
<gene>
    <name evidence="9" type="ORF">A1507_14620</name>
</gene>
<comment type="subcellular location">
    <subcellularLocation>
        <location evidence="1">Membrane</location>
        <topology evidence="1">Single-pass membrane protein</topology>
    </subcellularLocation>
</comment>
<sequence>MVRIGILLALIIGVLAYRWYTTTPSAALRRQFRRALWILAVVLLAVALLTGKLNGLVALLGVLLAFIVRLMPVLLNYAPQLHRLWRIFKESPDDRRRQPPRAPEPDMTREQALQILGLKPGATEQEIVAAHRILIAKMHPDRGGSDYLAAQINLAKKILLGR</sequence>
<dbReference type="Gene3D" id="1.10.287.110">
    <property type="entry name" value="DnaJ domain"/>
    <property type="match status" value="1"/>
</dbReference>
<dbReference type="OrthoDB" id="9811070at2"/>
<feature type="transmembrane region" description="Helical" evidence="7">
    <location>
        <begin position="32"/>
        <end position="49"/>
    </location>
</feature>
<dbReference type="GO" id="GO:0016020">
    <property type="term" value="C:membrane"/>
    <property type="evidence" value="ECO:0007669"/>
    <property type="project" value="UniProtKB-SubCell"/>
</dbReference>
<evidence type="ECO:0000313" key="9">
    <source>
        <dbReference type="EMBL" id="OAI15134.1"/>
    </source>
</evidence>
<organism evidence="9 10">
    <name type="scientific">Methylomonas koyamae</name>
    <dbReference type="NCBI Taxonomy" id="702114"/>
    <lineage>
        <taxon>Bacteria</taxon>
        <taxon>Pseudomonadati</taxon>
        <taxon>Pseudomonadota</taxon>
        <taxon>Gammaproteobacteria</taxon>
        <taxon>Methylococcales</taxon>
        <taxon>Methylococcaceae</taxon>
        <taxon>Methylomonas</taxon>
    </lineage>
</organism>
<evidence type="ECO:0000256" key="3">
    <source>
        <dbReference type="ARBA" id="ARBA00022989"/>
    </source>
</evidence>
<feature type="transmembrane region" description="Helical" evidence="7">
    <location>
        <begin position="56"/>
        <end position="78"/>
    </location>
</feature>
<keyword evidence="5" id="KW-0143">Chaperone</keyword>
<feature type="domain" description="J" evidence="8">
    <location>
        <begin position="111"/>
        <end position="162"/>
    </location>
</feature>
<evidence type="ECO:0000259" key="8">
    <source>
        <dbReference type="PROSITE" id="PS50076"/>
    </source>
</evidence>
<evidence type="ECO:0000256" key="2">
    <source>
        <dbReference type="ARBA" id="ARBA00022692"/>
    </source>
</evidence>
<evidence type="ECO:0000256" key="4">
    <source>
        <dbReference type="ARBA" id="ARBA00023136"/>
    </source>
</evidence>
<comment type="caution">
    <text evidence="9">The sequence shown here is derived from an EMBL/GenBank/DDBJ whole genome shotgun (WGS) entry which is preliminary data.</text>
</comment>
<dbReference type="InterPro" id="IPR036869">
    <property type="entry name" value="J_dom_sf"/>
</dbReference>
<evidence type="ECO:0000256" key="7">
    <source>
        <dbReference type="SAM" id="Phobius"/>
    </source>
</evidence>
<dbReference type="AlphaFoldDB" id="A0A177NBX6"/>
<dbReference type="EMBL" id="LUUJ01000084">
    <property type="protein sequence ID" value="OAI15134.1"/>
    <property type="molecule type" value="Genomic_DNA"/>
</dbReference>